<feature type="domain" description="SUZ" evidence="2">
    <location>
        <begin position="84"/>
        <end position="174"/>
    </location>
</feature>
<dbReference type="InterPro" id="IPR024771">
    <property type="entry name" value="SUZ"/>
</dbReference>
<feature type="compositionally biased region" description="Gly residues" evidence="1">
    <location>
        <begin position="573"/>
        <end position="582"/>
    </location>
</feature>
<evidence type="ECO:0000256" key="1">
    <source>
        <dbReference type="SAM" id="MobiDB-lite"/>
    </source>
</evidence>
<feature type="compositionally biased region" description="Low complexity" evidence="1">
    <location>
        <begin position="298"/>
        <end position="314"/>
    </location>
</feature>
<feature type="region of interest" description="Disordered" evidence="1">
    <location>
        <begin position="1"/>
        <end position="80"/>
    </location>
</feature>
<feature type="region of interest" description="Disordered" evidence="1">
    <location>
        <begin position="256"/>
        <end position="582"/>
    </location>
</feature>
<dbReference type="EMBL" id="JAVHJL010000013">
    <property type="protein sequence ID" value="KAK6495427.1"/>
    <property type="molecule type" value="Genomic_DNA"/>
</dbReference>
<keyword evidence="4" id="KW-1185">Reference proteome</keyword>
<organism evidence="3 4">
    <name type="scientific">Arthrobotrys musiformis</name>
    <dbReference type="NCBI Taxonomy" id="47236"/>
    <lineage>
        <taxon>Eukaryota</taxon>
        <taxon>Fungi</taxon>
        <taxon>Dikarya</taxon>
        <taxon>Ascomycota</taxon>
        <taxon>Pezizomycotina</taxon>
        <taxon>Orbiliomycetes</taxon>
        <taxon>Orbiliales</taxon>
        <taxon>Orbiliaceae</taxon>
        <taxon>Arthrobotrys</taxon>
    </lineage>
</organism>
<accession>A0AAV9VT87</accession>
<evidence type="ECO:0000259" key="2">
    <source>
        <dbReference type="PROSITE" id="PS51673"/>
    </source>
</evidence>
<reference evidence="3 4" key="1">
    <citation type="submission" date="2023-08" db="EMBL/GenBank/DDBJ databases">
        <authorList>
            <person name="Palmer J.M."/>
        </authorList>
    </citation>
    <scope>NUCLEOTIDE SEQUENCE [LARGE SCALE GENOMIC DNA]</scope>
    <source>
        <strain evidence="3 4">TWF481</strain>
    </source>
</reference>
<dbReference type="Proteomes" id="UP001370758">
    <property type="component" value="Unassembled WGS sequence"/>
</dbReference>
<feature type="region of interest" description="Disordered" evidence="1">
    <location>
        <begin position="111"/>
        <end position="235"/>
    </location>
</feature>
<gene>
    <name evidence="3" type="ORF">TWF481_003449</name>
</gene>
<feature type="compositionally biased region" description="Polar residues" evidence="1">
    <location>
        <begin position="420"/>
        <end position="429"/>
    </location>
</feature>
<evidence type="ECO:0000313" key="4">
    <source>
        <dbReference type="Proteomes" id="UP001370758"/>
    </source>
</evidence>
<proteinExistence type="predicted"/>
<feature type="compositionally biased region" description="Pro residues" evidence="1">
    <location>
        <begin position="372"/>
        <end position="383"/>
    </location>
</feature>
<sequence length="582" mass="62356">MAAIGSKPGGAHLSDAWNDDDWGTGQKPATSEPIDKLEATKKSPPPQPGNAPIILAKKPTSSSSPASAEDLSTHMQNMQIWNAANEGGSFEVVAAAPQAGKTLYRPELKILKRAANTNSPERDPNKTGSRTPKSDGGSDGEAKKETPQEKMERERKEKEERYAKARERLFGPDTSGNGGGDSMEKVPSSNGKNSGTATPSGIKTTSLQNKNIPSRKTSPSRQRRRDRVDDDFVPRSAMVAGTVESYQLDQQLQAEAQMREMQSRAAHFPPSVPQPPYMGYQTQYTSPPPGPGNFNYSQTGFPPLPQQQQQPAFNGGQGGNFPPRQPPNVGGSPWNNNFSPPQMQGPPPPPPHQFNQFQNQNQLPFQNQQHQVPPPSFQPPYSPPFHQQGGPVNMPNQGLPQPPQNLYDPNYSQKPGPPQFFNQNASNGPPVQFPVREPKVPDGTGHRGSGFAGRGGSHAMGHNPMPHPPPLPQGRGFPNHMFPGNNQQNPHGGQGAGFNSPAAAAPWGVTSPIGNQQPGQIWGNMPNGNGNMNGAQGYSGQPPQQQPPLMGSSYSGLGQNNVWANPGTWNTAGGQGTGRGKR</sequence>
<comment type="caution">
    <text evidence="3">The sequence shown here is derived from an EMBL/GenBank/DDBJ whole genome shotgun (WGS) entry which is preliminary data.</text>
</comment>
<dbReference type="Pfam" id="PF12752">
    <property type="entry name" value="SUZ"/>
    <property type="match status" value="1"/>
</dbReference>
<feature type="compositionally biased region" description="Polar residues" evidence="1">
    <location>
        <begin position="552"/>
        <end position="572"/>
    </location>
</feature>
<feature type="compositionally biased region" description="Gly residues" evidence="1">
    <location>
        <begin position="446"/>
        <end position="458"/>
    </location>
</feature>
<feature type="compositionally biased region" description="Polar residues" evidence="1">
    <location>
        <begin position="187"/>
        <end position="212"/>
    </location>
</feature>
<name>A0AAV9VT87_9PEZI</name>
<protein>
    <recommendedName>
        <fullName evidence="2">SUZ domain-containing protein</fullName>
    </recommendedName>
</protein>
<feature type="compositionally biased region" description="Pro residues" evidence="1">
    <location>
        <begin position="343"/>
        <end position="352"/>
    </location>
</feature>
<feature type="compositionally biased region" description="Low complexity" evidence="1">
    <location>
        <begin position="523"/>
        <end position="534"/>
    </location>
</feature>
<evidence type="ECO:0000313" key="3">
    <source>
        <dbReference type="EMBL" id="KAK6495427.1"/>
    </source>
</evidence>
<dbReference type="PROSITE" id="PS51673">
    <property type="entry name" value="SUZ"/>
    <property type="match status" value="1"/>
</dbReference>
<feature type="compositionally biased region" description="Low complexity" evidence="1">
    <location>
        <begin position="353"/>
        <end position="371"/>
    </location>
</feature>
<feature type="compositionally biased region" description="Basic and acidic residues" evidence="1">
    <location>
        <begin position="140"/>
        <end position="170"/>
    </location>
</feature>
<dbReference type="AlphaFoldDB" id="A0AAV9VT87"/>
<feature type="compositionally biased region" description="Low complexity" evidence="1">
    <location>
        <begin position="56"/>
        <end position="68"/>
    </location>
</feature>